<accession>A0A1A0H7U4</accession>
<comment type="caution">
    <text evidence="1">The sequence shown here is derived from an EMBL/GenBank/DDBJ whole genome shotgun (WGS) entry which is preliminary data.</text>
</comment>
<keyword evidence="2" id="KW-1185">Reference proteome</keyword>
<gene>
    <name evidence="1" type="ORF">METBIDRAFT_45413</name>
</gene>
<dbReference type="GeneID" id="30030892"/>
<reference evidence="1 2" key="1">
    <citation type="submission" date="2016-05" db="EMBL/GenBank/DDBJ databases">
        <title>Comparative genomics of biotechnologically important yeasts.</title>
        <authorList>
            <consortium name="DOE Joint Genome Institute"/>
            <person name="Riley R."/>
            <person name="Haridas S."/>
            <person name="Wolfe K.H."/>
            <person name="Lopes M.R."/>
            <person name="Hittinger C.T."/>
            <person name="Goker M."/>
            <person name="Salamov A."/>
            <person name="Wisecaver J."/>
            <person name="Long T.M."/>
            <person name="Aerts A.L."/>
            <person name="Barry K."/>
            <person name="Choi C."/>
            <person name="Clum A."/>
            <person name="Coughlan A.Y."/>
            <person name="Deshpande S."/>
            <person name="Douglass A.P."/>
            <person name="Hanson S.J."/>
            <person name="Klenk H.-P."/>
            <person name="LaButti K."/>
            <person name="Lapidus A."/>
            <person name="Lindquist E."/>
            <person name="Lipzen A."/>
            <person name="Meier-kolthoff J.P."/>
            <person name="Ohm R.A."/>
            <person name="Otillar R.P."/>
            <person name="Pangilinan J."/>
            <person name="Peng Y."/>
            <person name="Rokas A."/>
            <person name="Rosa C.A."/>
            <person name="Scheuner C."/>
            <person name="Sibirny A.A."/>
            <person name="Slot J.C."/>
            <person name="Stielow J.B."/>
            <person name="Sun H."/>
            <person name="Kurtzman C.P."/>
            <person name="Blackwell M."/>
            <person name="Grigoriev I.V."/>
            <person name="Jeffries T.W."/>
        </authorList>
    </citation>
    <scope>NUCLEOTIDE SEQUENCE [LARGE SCALE GENOMIC DNA]</scope>
    <source>
        <strain evidence="1 2">NRRL YB-4993</strain>
    </source>
</reference>
<sequence>MKRARLETMLENLTLQGNAETSRKPHFQVNPLIEPLEPEPKKRRTADLDTLILEKMAEAYKDHMLQGLAVVRYAHPVSVLVWHFQQWVKRLFNMFVRKYNQRPGLRNMRPFRDFGRIMALTRDANVAFTYRDLLGIVLEENAIETQRLLRKREDRLGCQRLQEIKDEEELARESSYTYWDRVSALSGDVSALSGDVNMDEYGSDGYGLEAWPPGGSLGAGADLDMAMAIDASGAECAMLANHGSPGASYAGALC</sequence>
<dbReference type="OrthoDB" id="4084459at2759"/>
<evidence type="ECO:0000313" key="2">
    <source>
        <dbReference type="Proteomes" id="UP000092555"/>
    </source>
</evidence>
<dbReference type="RefSeq" id="XP_018710694.1">
    <property type="nucleotide sequence ID" value="XM_018857916.1"/>
</dbReference>
<dbReference type="AlphaFoldDB" id="A0A1A0H7U4"/>
<name>A0A1A0H7U4_9ASCO</name>
<protein>
    <submittedName>
        <fullName evidence="1">Uncharacterized protein</fullName>
    </submittedName>
</protein>
<proteinExistence type="predicted"/>
<evidence type="ECO:0000313" key="1">
    <source>
        <dbReference type="EMBL" id="OBA20169.1"/>
    </source>
</evidence>
<dbReference type="Proteomes" id="UP000092555">
    <property type="component" value="Unassembled WGS sequence"/>
</dbReference>
<organism evidence="1 2">
    <name type="scientific">Metschnikowia bicuspidata var. bicuspidata NRRL YB-4993</name>
    <dbReference type="NCBI Taxonomy" id="869754"/>
    <lineage>
        <taxon>Eukaryota</taxon>
        <taxon>Fungi</taxon>
        <taxon>Dikarya</taxon>
        <taxon>Ascomycota</taxon>
        <taxon>Saccharomycotina</taxon>
        <taxon>Pichiomycetes</taxon>
        <taxon>Metschnikowiaceae</taxon>
        <taxon>Metschnikowia</taxon>
    </lineage>
</organism>
<dbReference type="EMBL" id="LXTC01000005">
    <property type="protein sequence ID" value="OBA20169.1"/>
    <property type="molecule type" value="Genomic_DNA"/>
</dbReference>